<gene>
    <name evidence="2" type="ORF">EAH69_09635</name>
</gene>
<comment type="caution">
    <text evidence="2">The sequence shown here is derived from an EMBL/GenBank/DDBJ whole genome shotgun (WGS) entry which is preliminary data.</text>
</comment>
<dbReference type="GO" id="GO:0016887">
    <property type="term" value="F:ATP hydrolysis activity"/>
    <property type="evidence" value="ECO:0007669"/>
    <property type="project" value="InterPro"/>
</dbReference>
<dbReference type="Proteomes" id="UP000275348">
    <property type="component" value="Unassembled WGS sequence"/>
</dbReference>
<dbReference type="SUPFAM" id="SSF52540">
    <property type="entry name" value="P-loop containing nucleoside triphosphate hydrolases"/>
    <property type="match status" value="1"/>
</dbReference>
<evidence type="ECO:0000313" key="2">
    <source>
        <dbReference type="EMBL" id="RLZ08566.1"/>
    </source>
</evidence>
<reference evidence="2 3" key="1">
    <citation type="submission" date="2018-10" db="EMBL/GenBank/DDBJ databases">
        <authorList>
            <person name="Chen X."/>
        </authorList>
    </citation>
    <scope>NUCLEOTIDE SEQUENCE [LARGE SCALE GENOMIC DNA]</scope>
    <source>
        <strain evidence="2 3">YIM 102668</strain>
    </source>
</reference>
<dbReference type="GO" id="GO:0005524">
    <property type="term" value="F:ATP binding"/>
    <property type="evidence" value="ECO:0007669"/>
    <property type="project" value="UniProtKB-KW"/>
</dbReference>
<name>A0A3L9M9E4_9FLAO</name>
<keyword evidence="2" id="KW-0067">ATP-binding</keyword>
<proteinExistence type="predicted"/>
<keyword evidence="2" id="KW-0547">Nucleotide-binding</keyword>
<sequence>MTQQDKFVVVEELERYIAQKGSQNKVANEMVGVSAATLSQMRNHNWENIADEMWRKVSAFLGIGTNEWKFAETTNAKTLLRLFGDAQALSLVMAVTANAGSGKTSTAKQYEADNMNVFRLSCSDYWDKKWFLKELLSKMGKETDGITMPEMMQKVVLTLKAIDRPLVILDEADKLQDNVLLFFITLFNELEDHAGIMLMATHFLERRIVRGVAAQKKGYREIYSRIGLRFIELEQTSFADVKVVCEMNGVSDDKSIKAIAKDCDGDIRRVKRLVIANKRANNE</sequence>
<dbReference type="RefSeq" id="WP_121934996.1">
    <property type="nucleotide sequence ID" value="NZ_RDOJ01000013.1"/>
</dbReference>
<dbReference type="OrthoDB" id="1426482at2"/>
<feature type="domain" description="ORC1/DEAH AAA+ ATPase" evidence="1">
    <location>
        <begin position="92"/>
        <end position="207"/>
    </location>
</feature>
<dbReference type="InterPro" id="IPR049945">
    <property type="entry name" value="AAA_22"/>
</dbReference>
<dbReference type="AlphaFoldDB" id="A0A3L9M9E4"/>
<dbReference type="Pfam" id="PF13401">
    <property type="entry name" value="AAA_22"/>
    <property type="match status" value="1"/>
</dbReference>
<dbReference type="Gene3D" id="3.40.50.300">
    <property type="entry name" value="P-loop containing nucleotide triphosphate hydrolases"/>
    <property type="match status" value="1"/>
</dbReference>
<dbReference type="EMBL" id="RDOJ01000013">
    <property type="protein sequence ID" value="RLZ08566.1"/>
    <property type="molecule type" value="Genomic_DNA"/>
</dbReference>
<dbReference type="InterPro" id="IPR027417">
    <property type="entry name" value="P-loop_NTPase"/>
</dbReference>
<evidence type="ECO:0000313" key="3">
    <source>
        <dbReference type="Proteomes" id="UP000275348"/>
    </source>
</evidence>
<evidence type="ECO:0000259" key="1">
    <source>
        <dbReference type="Pfam" id="PF13401"/>
    </source>
</evidence>
<organism evidence="2 3">
    <name type="scientific">Faecalibacter macacae</name>
    <dbReference type="NCBI Taxonomy" id="1859289"/>
    <lineage>
        <taxon>Bacteria</taxon>
        <taxon>Pseudomonadati</taxon>
        <taxon>Bacteroidota</taxon>
        <taxon>Flavobacteriia</taxon>
        <taxon>Flavobacteriales</taxon>
        <taxon>Weeksellaceae</taxon>
        <taxon>Faecalibacter</taxon>
    </lineage>
</organism>
<protein>
    <submittedName>
        <fullName evidence="2">ATP-binding protein</fullName>
    </submittedName>
</protein>
<keyword evidence="3" id="KW-1185">Reference proteome</keyword>
<accession>A0A3L9M9E4</accession>